<proteinExistence type="inferred from homology"/>
<comment type="function">
    <text evidence="7">Catalyzes the glucosylation at the O-5 position of anthocyanidin 3-glucosides to form anthocyanidin 3,5-di-O-glucosides using UDP-glucose as sugar donor. Anthocyanidin 3,5-di-O-glucosides are molecules that are responsible for pigmentation. Also acts on anthocyanidin 3-O-(6-O-malonylglucoside). Much less active with hydroxycinnamoylglucose derivatives. No activity in the absence of the 3-O-glucoside group.</text>
</comment>
<sequence>MMVDEGKVYRAHILAVPYPSQGHVNPMLQFCKRLVFKGAKATIAITHFISNTISPKSDNVAIDTISDGCDDGGFMQAENVADYLTRMEIAGSRTLEQLIQKYQECNNPFDCIVYDAFLPWVLDVAQKYDIKGAAFFTQACAVNYVYYYAHHGLLKLPVSTPLPVELPGLPPLDLPDMPSFMYVHGSYPAYFQMVLSQFSNVDKADFVLVNTFYKLEEKVIDSMTKVCPLLTIGPTLPSLYLDNRVENDHNYDINLFQSDSQSTIINWLNTKPPASIVYIAFGSMDNLPKTQMEEIAWGLKNTNFDFLWTVRDSDKENKIPKDFVQASCDKGLFVHWSPQLEVLSNKAVGCFFSHGGWNSTTEALSLGVPMVVMPQWTDQTMDAKLVQDVWGLGVRVRARADVADGIVRREEIEGCIREVMEGEKGKEMKRNASKWRDLAKEAVSEGGTSDINIQTFLSKLTIISATE</sequence>
<dbReference type="AlphaFoldDB" id="A0AAE1YVR9"/>
<evidence type="ECO:0000313" key="11">
    <source>
        <dbReference type="Proteomes" id="UP001293254"/>
    </source>
</evidence>
<dbReference type="GO" id="GO:0102816">
    <property type="term" value="F:UDP-D-glucose:delphinidin 3-O-glucosyl-5-O-caffeoylglucoside -O-beta-D-glucosyltransferase activity"/>
    <property type="evidence" value="ECO:0007669"/>
    <property type="project" value="UniProtKB-EC"/>
</dbReference>
<evidence type="ECO:0000313" key="10">
    <source>
        <dbReference type="EMBL" id="KAK4436618.1"/>
    </source>
</evidence>
<comment type="pathway">
    <text evidence="1">Pigment biosynthesis; anthocyanin biosynthesis.</text>
</comment>
<evidence type="ECO:0000256" key="6">
    <source>
        <dbReference type="ARBA" id="ARBA00050360"/>
    </source>
</evidence>
<keyword evidence="3 8" id="KW-0328">Glycosyltransferase</keyword>
<evidence type="ECO:0000256" key="4">
    <source>
        <dbReference type="ARBA" id="ARBA00022679"/>
    </source>
</evidence>
<dbReference type="FunFam" id="3.40.50.2000:FF:000057">
    <property type="entry name" value="Glycosyltransferase"/>
    <property type="match status" value="1"/>
</dbReference>
<comment type="catalytic activity">
    <reaction evidence="6">
        <text>an anthocyanidin 3-O-beta-D-glucoside + UDP-alpha-D-glucose = an anthocyanidin 3,5-di-O-beta-D-glucoside + UDP + 2 H(+)</text>
        <dbReference type="Rhea" id="RHEA:35423"/>
        <dbReference type="ChEBI" id="CHEBI:15378"/>
        <dbReference type="ChEBI" id="CHEBI:16307"/>
        <dbReference type="ChEBI" id="CHEBI:57503"/>
        <dbReference type="ChEBI" id="CHEBI:58223"/>
        <dbReference type="ChEBI" id="CHEBI:58885"/>
        <dbReference type="EC" id="2.4.1.298"/>
    </reaction>
</comment>
<dbReference type="PANTHER" id="PTHR11926">
    <property type="entry name" value="GLUCOSYL/GLUCURONOSYL TRANSFERASES"/>
    <property type="match status" value="1"/>
</dbReference>
<accession>A0AAE1YVR9</accession>
<reference evidence="10" key="1">
    <citation type="submission" date="2020-06" db="EMBL/GenBank/DDBJ databases">
        <authorList>
            <person name="Li T."/>
            <person name="Hu X."/>
            <person name="Zhang T."/>
            <person name="Song X."/>
            <person name="Zhang H."/>
            <person name="Dai N."/>
            <person name="Sheng W."/>
            <person name="Hou X."/>
            <person name="Wei L."/>
        </authorList>
    </citation>
    <scope>NUCLEOTIDE SEQUENCE</scope>
    <source>
        <strain evidence="10">3651</strain>
        <tissue evidence="10">Leaf</tissue>
    </source>
</reference>
<dbReference type="PANTHER" id="PTHR11926:SF1311">
    <property type="entry name" value="UDP-GLYCOSYLTRANSFERASE 74F2"/>
    <property type="match status" value="1"/>
</dbReference>
<dbReference type="EC" id="2.4.1.-" evidence="9"/>
<name>A0AAE1YVR9_9LAMI</name>
<dbReference type="CDD" id="cd03784">
    <property type="entry name" value="GT1_Gtf-like"/>
    <property type="match status" value="1"/>
</dbReference>
<organism evidence="10 11">
    <name type="scientific">Sesamum alatum</name>
    <dbReference type="NCBI Taxonomy" id="300844"/>
    <lineage>
        <taxon>Eukaryota</taxon>
        <taxon>Viridiplantae</taxon>
        <taxon>Streptophyta</taxon>
        <taxon>Embryophyta</taxon>
        <taxon>Tracheophyta</taxon>
        <taxon>Spermatophyta</taxon>
        <taxon>Magnoliopsida</taxon>
        <taxon>eudicotyledons</taxon>
        <taxon>Gunneridae</taxon>
        <taxon>Pentapetalae</taxon>
        <taxon>asterids</taxon>
        <taxon>lamiids</taxon>
        <taxon>Lamiales</taxon>
        <taxon>Pedaliaceae</taxon>
        <taxon>Sesamum</taxon>
    </lineage>
</organism>
<comment type="caution">
    <text evidence="10">The sequence shown here is derived from an EMBL/GenBank/DDBJ whole genome shotgun (WGS) entry which is preliminary data.</text>
</comment>
<keyword evidence="4 8" id="KW-0808">Transferase</keyword>
<dbReference type="Pfam" id="PF00201">
    <property type="entry name" value="UDPGT"/>
    <property type="match status" value="1"/>
</dbReference>
<evidence type="ECO:0000256" key="5">
    <source>
        <dbReference type="ARBA" id="ARBA00022729"/>
    </source>
</evidence>
<dbReference type="Gene3D" id="3.40.50.2000">
    <property type="entry name" value="Glycogen Phosphorylase B"/>
    <property type="match status" value="2"/>
</dbReference>
<evidence type="ECO:0000256" key="1">
    <source>
        <dbReference type="ARBA" id="ARBA00004935"/>
    </source>
</evidence>
<dbReference type="FunFam" id="3.40.50.2000:FF:000019">
    <property type="entry name" value="Glycosyltransferase"/>
    <property type="match status" value="1"/>
</dbReference>
<comment type="similarity">
    <text evidence="2 8">Belongs to the UDP-glycosyltransferase family.</text>
</comment>
<dbReference type="InterPro" id="IPR002213">
    <property type="entry name" value="UDP_glucos_trans"/>
</dbReference>
<reference evidence="10" key="2">
    <citation type="journal article" date="2024" name="Plant">
        <title>Genomic evolution and insights into agronomic trait innovations of Sesamum species.</title>
        <authorList>
            <person name="Miao H."/>
            <person name="Wang L."/>
            <person name="Qu L."/>
            <person name="Liu H."/>
            <person name="Sun Y."/>
            <person name="Le M."/>
            <person name="Wang Q."/>
            <person name="Wei S."/>
            <person name="Zheng Y."/>
            <person name="Lin W."/>
            <person name="Duan Y."/>
            <person name="Cao H."/>
            <person name="Xiong S."/>
            <person name="Wang X."/>
            <person name="Wei L."/>
            <person name="Li C."/>
            <person name="Ma Q."/>
            <person name="Ju M."/>
            <person name="Zhao R."/>
            <person name="Li G."/>
            <person name="Mu C."/>
            <person name="Tian Q."/>
            <person name="Mei H."/>
            <person name="Zhang T."/>
            <person name="Gao T."/>
            <person name="Zhang H."/>
        </authorList>
    </citation>
    <scope>NUCLEOTIDE SEQUENCE</scope>
    <source>
        <strain evidence="10">3651</strain>
    </source>
</reference>
<dbReference type="SUPFAM" id="SSF53756">
    <property type="entry name" value="UDP-Glycosyltransferase/glycogen phosphorylase"/>
    <property type="match status" value="1"/>
</dbReference>
<keyword evidence="5" id="KW-0732">Signal</keyword>
<evidence type="ECO:0000256" key="8">
    <source>
        <dbReference type="RuleBase" id="RU003718"/>
    </source>
</evidence>
<dbReference type="PROSITE" id="PS00375">
    <property type="entry name" value="UDPGT"/>
    <property type="match status" value="1"/>
</dbReference>
<keyword evidence="11" id="KW-1185">Reference proteome</keyword>
<evidence type="ECO:0000256" key="3">
    <source>
        <dbReference type="ARBA" id="ARBA00022676"/>
    </source>
</evidence>
<protein>
    <recommendedName>
        <fullName evidence="9">Glycosyltransferase</fullName>
        <ecNumber evidence="9">2.4.1.-</ecNumber>
    </recommendedName>
</protein>
<gene>
    <name evidence="10" type="ORF">Salat_0825500</name>
</gene>
<dbReference type="InterPro" id="IPR035595">
    <property type="entry name" value="UDP_glycos_trans_CS"/>
</dbReference>
<dbReference type="GO" id="GO:0080043">
    <property type="term" value="F:quercetin 3-O-glucosyltransferase activity"/>
    <property type="evidence" value="ECO:0007669"/>
    <property type="project" value="TreeGrafter"/>
</dbReference>
<evidence type="ECO:0000256" key="2">
    <source>
        <dbReference type="ARBA" id="ARBA00009995"/>
    </source>
</evidence>
<dbReference type="EMBL" id="JACGWO010000002">
    <property type="protein sequence ID" value="KAK4436618.1"/>
    <property type="molecule type" value="Genomic_DNA"/>
</dbReference>
<dbReference type="GO" id="GO:0080044">
    <property type="term" value="F:quercetin 7-O-glucosyltransferase activity"/>
    <property type="evidence" value="ECO:0007669"/>
    <property type="project" value="TreeGrafter"/>
</dbReference>
<evidence type="ECO:0000256" key="7">
    <source>
        <dbReference type="ARBA" id="ARBA00056922"/>
    </source>
</evidence>
<evidence type="ECO:0000256" key="9">
    <source>
        <dbReference type="RuleBase" id="RU362057"/>
    </source>
</evidence>
<dbReference type="Proteomes" id="UP001293254">
    <property type="component" value="Unassembled WGS sequence"/>
</dbReference>